<feature type="domain" description="Peptidase S9 prolyl oligopeptidase catalytic" evidence="2">
    <location>
        <begin position="147"/>
        <end position="205"/>
    </location>
</feature>
<sequence length="272" mass="30907">MCTERENVSVQRSHLLIHIFLVLTLAPFAACQVDRRPPEQKIRDRFAFGRYEASDVVLPYRLSRPGDLSQAKKYPLIVMFHGAGERGTDNEKTMKHFLPMLGRADFPLDEAYVLIPQCDEPYRWVEADWNLPAHRQPAQPSKPINALFDLMRKLIASESVDTSRIYAVGLSMGGFAVWDALARRPDLFAAGIAVCGGGDELMARSFHAPVWAFHGANDRVVNPDRSRNMVEALKRAGRSVRYTEYASEGHGSWRPAFQEPDVIHWLFSQRRQ</sequence>
<dbReference type="PANTHER" id="PTHR43037:SF1">
    <property type="entry name" value="BLL1128 PROTEIN"/>
    <property type="match status" value="1"/>
</dbReference>
<dbReference type="GO" id="GO:0006508">
    <property type="term" value="P:proteolysis"/>
    <property type="evidence" value="ECO:0007669"/>
    <property type="project" value="InterPro"/>
</dbReference>
<gene>
    <name evidence="3" type="ORF">F9K24_20200</name>
</gene>
<comment type="caution">
    <text evidence="3">The sequence shown here is derived from an EMBL/GenBank/DDBJ whole genome shotgun (WGS) entry which is preliminary data.</text>
</comment>
<organism evidence="3 4">
    <name type="scientific">Leptonema illini</name>
    <dbReference type="NCBI Taxonomy" id="183"/>
    <lineage>
        <taxon>Bacteria</taxon>
        <taxon>Pseudomonadati</taxon>
        <taxon>Spirochaetota</taxon>
        <taxon>Spirochaetia</taxon>
        <taxon>Leptospirales</taxon>
        <taxon>Leptospiraceae</taxon>
        <taxon>Leptonema</taxon>
    </lineage>
</organism>
<dbReference type="InterPro" id="IPR029058">
    <property type="entry name" value="AB_hydrolase_fold"/>
</dbReference>
<dbReference type="EMBL" id="WBUI01000033">
    <property type="protein sequence ID" value="KAB2929316.1"/>
    <property type="molecule type" value="Genomic_DNA"/>
</dbReference>
<dbReference type="GO" id="GO:0008236">
    <property type="term" value="F:serine-type peptidase activity"/>
    <property type="evidence" value="ECO:0007669"/>
    <property type="project" value="InterPro"/>
</dbReference>
<dbReference type="Pfam" id="PF00326">
    <property type="entry name" value="Peptidase_S9"/>
    <property type="match status" value="1"/>
</dbReference>
<dbReference type="Proteomes" id="UP000460298">
    <property type="component" value="Unassembled WGS sequence"/>
</dbReference>
<evidence type="ECO:0000256" key="1">
    <source>
        <dbReference type="ARBA" id="ARBA00022729"/>
    </source>
</evidence>
<dbReference type="AlphaFoldDB" id="A0A833GXL7"/>
<keyword evidence="1" id="KW-0732">Signal</keyword>
<dbReference type="Gene3D" id="3.40.50.1820">
    <property type="entry name" value="alpha/beta hydrolase"/>
    <property type="match status" value="1"/>
</dbReference>
<reference evidence="3 4" key="1">
    <citation type="submission" date="2019-10" db="EMBL/GenBank/DDBJ databases">
        <title>Extracellular Electron Transfer in a Candidatus Methanoperedens spp. Enrichment Culture.</title>
        <authorList>
            <person name="Berger S."/>
            <person name="Rangel Shaw D."/>
            <person name="Berben T."/>
            <person name="In 'T Zandt M."/>
            <person name="Frank J."/>
            <person name="Reimann J."/>
            <person name="Jetten M.S.M."/>
            <person name="Welte C.U."/>
        </authorList>
    </citation>
    <scope>NUCLEOTIDE SEQUENCE [LARGE SCALE GENOMIC DNA]</scope>
    <source>
        <strain evidence="3">SB12</strain>
    </source>
</reference>
<evidence type="ECO:0000313" key="3">
    <source>
        <dbReference type="EMBL" id="KAB2929316.1"/>
    </source>
</evidence>
<evidence type="ECO:0000313" key="4">
    <source>
        <dbReference type="Proteomes" id="UP000460298"/>
    </source>
</evidence>
<dbReference type="InterPro" id="IPR001375">
    <property type="entry name" value="Peptidase_S9_cat"/>
</dbReference>
<dbReference type="PANTHER" id="PTHR43037">
    <property type="entry name" value="UNNAMED PRODUCT-RELATED"/>
    <property type="match status" value="1"/>
</dbReference>
<dbReference type="SUPFAM" id="SSF53474">
    <property type="entry name" value="alpha/beta-Hydrolases"/>
    <property type="match status" value="1"/>
</dbReference>
<dbReference type="InterPro" id="IPR050955">
    <property type="entry name" value="Plant_Biomass_Hydrol_Est"/>
</dbReference>
<protein>
    <submittedName>
        <fullName evidence="3">Prolyl oligopeptidase family serine peptidase</fullName>
    </submittedName>
</protein>
<accession>A0A833GXL7</accession>
<proteinExistence type="predicted"/>
<evidence type="ECO:0000259" key="2">
    <source>
        <dbReference type="Pfam" id="PF00326"/>
    </source>
</evidence>
<name>A0A833GXL7_9LEPT</name>